<proteinExistence type="predicted"/>
<reference evidence="2 3" key="1">
    <citation type="journal article" date="2007" name="PLoS Genet.">
        <title>Patterns and implications of gene gain and loss in the evolution of Prochlorococcus.</title>
        <authorList>
            <person name="Kettler G.C."/>
            <person name="Martiny A.C."/>
            <person name="Huang K."/>
            <person name="Zucker J."/>
            <person name="Coleman M.L."/>
            <person name="Rodrigue S."/>
            <person name="Chen F."/>
            <person name="Lapidus A."/>
            <person name="Ferriera S."/>
            <person name="Johnson J."/>
            <person name="Steglich C."/>
            <person name="Church G.M."/>
            <person name="Richardson P."/>
            <person name="Chisholm S.W."/>
        </authorList>
    </citation>
    <scope>NUCLEOTIDE SEQUENCE [LARGE SCALE GENOMIC DNA]</scope>
    <source>
        <strain evidence="3">MIT 9211</strain>
    </source>
</reference>
<evidence type="ECO:0000313" key="3">
    <source>
        <dbReference type="Proteomes" id="UP000000788"/>
    </source>
</evidence>
<gene>
    <name evidence="2" type="ordered locus">P9211_05901</name>
</gene>
<evidence type="ECO:0000313" key="2">
    <source>
        <dbReference type="EMBL" id="ABX08521.1"/>
    </source>
</evidence>
<keyword evidence="1" id="KW-0812">Transmembrane</keyword>
<keyword evidence="1" id="KW-0472">Membrane</keyword>
<name>A9BEL1_PROM4</name>
<sequence>MIIGGSFLFLIGALSSIYGILLPYKIFQELWFPLFIPAISLFFTAVLVEALFNQINARKG</sequence>
<dbReference type="Proteomes" id="UP000000788">
    <property type="component" value="Chromosome"/>
</dbReference>
<dbReference type="HOGENOM" id="CLU_180814_1_0_3"/>
<feature type="transmembrane region" description="Helical" evidence="1">
    <location>
        <begin position="7"/>
        <end position="24"/>
    </location>
</feature>
<accession>A9BEL1</accession>
<organism evidence="2 3">
    <name type="scientific">Prochlorococcus marinus (strain MIT 9211)</name>
    <dbReference type="NCBI Taxonomy" id="93059"/>
    <lineage>
        <taxon>Bacteria</taxon>
        <taxon>Bacillati</taxon>
        <taxon>Cyanobacteriota</taxon>
        <taxon>Cyanophyceae</taxon>
        <taxon>Synechococcales</taxon>
        <taxon>Prochlorococcaceae</taxon>
        <taxon>Prochlorococcus</taxon>
    </lineage>
</organism>
<evidence type="ECO:0000256" key="1">
    <source>
        <dbReference type="SAM" id="Phobius"/>
    </source>
</evidence>
<dbReference type="AlphaFoldDB" id="A9BEL1"/>
<dbReference type="KEGG" id="pmj:P9211_05901"/>
<keyword evidence="1" id="KW-1133">Transmembrane helix</keyword>
<feature type="transmembrane region" description="Helical" evidence="1">
    <location>
        <begin position="30"/>
        <end position="52"/>
    </location>
</feature>
<keyword evidence="3" id="KW-1185">Reference proteome</keyword>
<protein>
    <submittedName>
        <fullName evidence="2">Uncharacterized protein</fullName>
    </submittedName>
</protein>
<dbReference type="EMBL" id="CP000878">
    <property type="protein sequence ID" value="ABX08521.1"/>
    <property type="molecule type" value="Genomic_DNA"/>
</dbReference>